<dbReference type="Pfam" id="PF13359">
    <property type="entry name" value="DDE_Tnp_4"/>
    <property type="match status" value="1"/>
</dbReference>
<comment type="caution">
    <text evidence="4">The sequence shown here is derived from an EMBL/GenBank/DDBJ whole genome shotgun (WGS) entry which is preliminary data.</text>
</comment>
<dbReference type="InterPro" id="IPR027806">
    <property type="entry name" value="HARBI1_dom"/>
</dbReference>
<comment type="cofactor">
    <cofactor evidence="1">
        <name>a divalent metal cation</name>
        <dbReference type="ChEBI" id="CHEBI:60240"/>
    </cofactor>
</comment>
<dbReference type="GO" id="GO:0046872">
    <property type="term" value="F:metal ion binding"/>
    <property type="evidence" value="ECO:0007669"/>
    <property type="project" value="UniProtKB-KW"/>
</dbReference>
<dbReference type="EMBL" id="PJQM01004311">
    <property type="protein sequence ID" value="RCH84914.1"/>
    <property type="molecule type" value="Genomic_DNA"/>
</dbReference>
<name>A0A367J4M3_RHIST</name>
<dbReference type="AlphaFoldDB" id="A0A367J4M3"/>
<proteinExistence type="predicted"/>
<evidence type="ECO:0000256" key="2">
    <source>
        <dbReference type="ARBA" id="ARBA00022723"/>
    </source>
</evidence>
<evidence type="ECO:0000259" key="3">
    <source>
        <dbReference type="Pfam" id="PF13359"/>
    </source>
</evidence>
<organism evidence="4 5">
    <name type="scientific">Rhizopus stolonifer</name>
    <name type="common">Rhizopus nigricans</name>
    <dbReference type="NCBI Taxonomy" id="4846"/>
    <lineage>
        <taxon>Eukaryota</taxon>
        <taxon>Fungi</taxon>
        <taxon>Fungi incertae sedis</taxon>
        <taxon>Mucoromycota</taxon>
        <taxon>Mucoromycotina</taxon>
        <taxon>Mucoromycetes</taxon>
        <taxon>Mucorales</taxon>
        <taxon>Mucorineae</taxon>
        <taxon>Rhizopodaceae</taxon>
        <taxon>Rhizopus</taxon>
    </lineage>
</organism>
<gene>
    <name evidence="4" type="ORF">CU098_001709</name>
</gene>
<dbReference type="Proteomes" id="UP000253551">
    <property type="component" value="Unassembled WGS sequence"/>
</dbReference>
<evidence type="ECO:0000313" key="4">
    <source>
        <dbReference type="EMBL" id="RCH84914.1"/>
    </source>
</evidence>
<dbReference type="OrthoDB" id="2422321at2759"/>
<evidence type="ECO:0000256" key="1">
    <source>
        <dbReference type="ARBA" id="ARBA00001968"/>
    </source>
</evidence>
<evidence type="ECO:0000313" key="5">
    <source>
        <dbReference type="Proteomes" id="UP000253551"/>
    </source>
</evidence>
<reference evidence="4 5" key="1">
    <citation type="journal article" date="2018" name="G3 (Bethesda)">
        <title>Phylogenetic and Phylogenomic Definition of Rhizopus Species.</title>
        <authorList>
            <person name="Gryganskyi A.P."/>
            <person name="Golan J."/>
            <person name="Dolatabadi S."/>
            <person name="Mondo S."/>
            <person name="Robb S."/>
            <person name="Idnurm A."/>
            <person name="Muszewska A."/>
            <person name="Steczkiewicz K."/>
            <person name="Masonjones S."/>
            <person name="Liao H.L."/>
            <person name="Gajdeczka M.T."/>
            <person name="Anike F."/>
            <person name="Vuek A."/>
            <person name="Anishchenko I.M."/>
            <person name="Voigt K."/>
            <person name="de Hoog G.S."/>
            <person name="Smith M.E."/>
            <person name="Heitman J."/>
            <person name="Vilgalys R."/>
            <person name="Stajich J.E."/>
        </authorList>
    </citation>
    <scope>NUCLEOTIDE SEQUENCE [LARGE SCALE GENOMIC DNA]</scope>
    <source>
        <strain evidence="4 5">LSU 92-RS-03</strain>
    </source>
</reference>
<protein>
    <recommendedName>
        <fullName evidence="3">DDE Tnp4 domain-containing protein</fullName>
    </recommendedName>
</protein>
<feature type="domain" description="DDE Tnp4" evidence="3">
    <location>
        <begin position="16"/>
        <end position="77"/>
    </location>
</feature>
<keyword evidence="5" id="KW-1185">Reference proteome</keyword>
<keyword evidence="2" id="KW-0479">Metal-binding</keyword>
<feature type="non-terminal residue" evidence="4">
    <location>
        <position position="1"/>
    </location>
</feature>
<accession>A0A367J4M3</accession>
<sequence length="132" mass="15515">ICDDEYRFMYIFVGDPGMRESAASKTAFNRTHSQTRMTIEHAFGILTACWRFLSKEIYILDYKDIVQVVTTACILHNICIYMADTYIVKNIEERRIREARQAMRIEKDGDDVVVPIDVGERNNFIAVRRRRD</sequence>